<proteinExistence type="predicted"/>
<organism evidence="8 9">
    <name type="scientific">Cardiosporidium cionae</name>
    <dbReference type="NCBI Taxonomy" id="476202"/>
    <lineage>
        <taxon>Eukaryota</taxon>
        <taxon>Sar</taxon>
        <taxon>Alveolata</taxon>
        <taxon>Apicomplexa</taxon>
        <taxon>Aconoidasida</taxon>
        <taxon>Nephromycida</taxon>
        <taxon>Cardiosporidium</taxon>
    </lineage>
</organism>
<dbReference type="SMART" id="SM00356">
    <property type="entry name" value="ZnF_C3H1"/>
    <property type="match status" value="3"/>
</dbReference>
<dbReference type="InterPro" id="IPR000571">
    <property type="entry name" value="Znf_CCCH"/>
</dbReference>
<evidence type="ECO:0000313" key="8">
    <source>
        <dbReference type="EMBL" id="KAF8819529.1"/>
    </source>
</evidence>
<evidence type="ECO:0000256" key="5">
    <source>
        <dbReference type="PROSITE-ProRule" id="PRU00723"/>
    </source>
</evidence>
<dbReference type="Gene3D" id="4.10.1000.10">
    <property type="entry name" value="Zinc finger, CCCH-type"/>
    <property type="match status" value="1"/>
</dbReference>
<accession>A0ABQ7J6A4</accession>
<dbReference type="PROSITE" id="PS50103">
    <property type="entry name" value="ZF_C3H1"/>
    <property type="match status" value="2"/>
</dbReference>
<evidence type="ECO:0000256" key="6">
    <source>
        <dbReference type="SAM" id="MobiDB-lite"/>
    </source>
</evidence>
<evidence type="ECO:0000256" key="3">
    <source>
        <dbReference type="ARBA" id="ARBA00022771"/>
    </source>
</evidence>
<gene>
    <name evidence="8" type="ORF">IE077_000885</name>
</gene>
<evidence type="ECO:0000259" key="7">
    <source>
        <dbReference type="PROSITE" id="PS50103"/>
    </source>
</evidence>
<evidence type="ECO:0000256" key="2">
    <source>
        <dbReference type="ARBA" id="ARBA00022737"/>
    </source>
</evidence>
<name>A0ABQ7J6A4_9APIC</name>
<feature type="compositionally biased region" description="Low complexity" evidence="6">
    <location>
        <begin position="265"/>
        <end position="274"/>
    </location>
</feature>
<protein>
    <submittedName>
        <fullName evidence="8">Zinc finger protein</fullName>
    </submittedName>
</protein>
<reference evidence="8 9" key="1">
    <citation type="journal article" date="2020" name="bioRxiv">
        <title>Metabolic contributions of an alphaproteobacterial endosymbiont in the apicomplexan Cardiosporidium cionae.</title>
        <authorList>
            <person name="Hunter E.S."/>
            <person name="Paight C.J."/>
            <person name="Lane C.E."/>
        </authorList>
    </citation>
    <scope>NUCLEOTIDE SEQUENCE [LARGE SCALE GENOMIC DNA]</scope>
    <source>
        <strain evidence="8">ESH_2018</strain>
    </source>
</reference>
<dbReference type="SUPFAM" id="SSF90229">
    <property type="entry name" value="CCCH zinc finger"/>
    <property type="match status" value="2"/>
</dbReference>
<keyword evidence="1 5" id="KW-0479">Metal-binding</keyword>
<evidence type="ECO:0000256" key="4">
    <source>
        <dbReference type="ARBA" id="ARBA00022833"/>
    </source>
</evidence>
<dbReference type="InterPro" id="IPR036855">
    <property type="entry name" value="Znf_CCCH_sf"/>
</dbReference>
<keyword evidence="4 5" id="KW-0862">Zinc</keyword>
<feature type="zinc finger region" description="C3H1-type" evidence="5">
    <location>
        <begin position="107"/>
        <end position="134"/>
    </location>
</feature>
<dbReference type="PANTHER" id="PTHR12547:SF18">
    <property type="entry name" value="PROTEIN TIS11"/>
    <property type="match status" value="1"/>
</dbReference>
<dbReference type="Proteomes" id="UP000823046">
    <property type="component" value="Unassembled WGS sequence"/>
</dbReference>
<evidence type="ECO:0000313" key="9">
    <source>
        <dbReference type="Proteomes" id="UP000823046"/>
    </source>
</evidence>
<dbReference type="EMBL" id="JADAQX010000708">
    <property type="protein sequence ID" value="KAF8819529.1"/>
    <property type="molecule type" value="Genomic_DNA"/>
</dbReference>
<feature type="domain" description="C3H1-type" evidence="7">
    <location>
        <begin position="107"/>
        <end position="134"/>
    </location>
</feature>
<dbReference type="PANTHER" id="PTHR12547">
    <property type="entry name" value="CCCH ZINC FINGER/TIS11-RELATED"/>
    <property type="match status" value="1"/>
</dbReference>
<sequence>MEKLSTRNSPLDSVAIQNCRKGNAKVVSTTVKAQFIKTKLCPYLQNSTCASGNSCSFAHSETELRPSPNLRCTKLCDSAKRGETCTAVDCAYAHSPEELTPSEDLLTYKTVLCFYYKRGGCFNGDKCRFAHGERELRNRQLDSPPNWQRKESLAVINSRNLLQDKQPRNGERHLIGDCLPYNTQLPYNVDEKLPKFSSCSCNDHKPVSPHFPWHILSQLPYADNNSLHVLSEPSTSVTTMIQPHLFSKASPPQMVETPDSERSRSGGSSHGNSSVTTQQPTVMSELIGVANYSDLEQNVPPDAIDPNWLFEPWCNSKTTFDFNKSIFAETAKFSNLFAYPVESTHLPTAPNYFESVSMHDTARAAVNHKQDVAPLKSNQCFDISEKYGLPMPTTPLTEENQKLSSALLNIENLYKKSKDKITDALVLEQDFFEQSPREKNNEKTFEKKSNFQDNFRNCKATIPSAVKELSLSINSASQNLQNYISNSILSQLTSIPIQSGESNTLQQRENFECTSGDSLLGNDSSVDALVFSRGVPCSYSAITSENANEEKWESQKESLTGNTRYHTFCPFSFPTIVTSNRQRSLTSPIDLDPILPNCSEELPTLLYYRNEPSIYSNHFQNPENKSDESASIKTFSFLSNNSMWKP</sequence>
<dbReference type="Pfam" id="PF00642">
    <property type="entry name" value="zf-CCCH"/>
    <property type="match status" value="2"/>
</dbReference>
<keyword evidence="9" id="KW-1185">Reference proteome</keyword>
<evidence type="ECO:0000256" key="1">
    <source>
        <dbReference type="ARBA" id="ARBA00022723"/>
    </source>
</evidence>
<feature type="domain" description="C3H1-type" evidence="7">
    <location>
        <begin position="35"/>
        <end position="62"/>
    </location>
</feature>
<feature type="zinc finger region" description="C3H1-type" evidence="5">
    <location>
        <begin position="35"/>
        <end position="62"/>
    </location>
</feature>
<keyword evidence="3 5" id="KW-0863">Zinc-finger</keyword>
<feature type="region of interest" description="Disordered" evidence="6">
    <location>
        <begin position="246"/>
        <end position="279"/>
    </location>
</feature>
<keyword evidence="2" id="KW-0677">Repeat</keyword>
<dbReference type="InterPro" id="IPR045877">
    <property type="entry name" value="ZFP36-like"/>
</dbReference>
<dbReference type="Gene3D" id="3.30.1370.210">
    <property type="match status" value="1"/>
</dbReference>
<comment type="caution">
    <text evidence="8">The sequence shown here is derived from an EMBL/GenBank/DDBJ whole genome shotgun (WGS) entry which is preliminary data.</text>
</comment>